<keyword evidence="2" id="KW-1185">Reference proteome</keyword>
<dbReference type="EMBL" id="QKTW01000025">
    <property type="protein sequence ID" value="PZF71281.1"/>
    <property type="molecule type" value="Genomic_DNA"/>
</dbReference>
<evidence type="ECO:0000313" key="2">
    <source>
        <dbReference type="Proteomes" id="UP000248745"/>
    </source>
</evidence>
<gene>
    <name evidence="1" type="ORF">DN068_18455</name>
</gene>
<comment type="caution">
    <text evidence="1">The sequence shown here is derived from an EMBL/GenBank/DDBJ whole genome shotgun (WGS) entry which is preliminary data.</text>
</comment>
<reference evidence="1 2" key="1">
    <citation type="submission" date="2018-06" db="EMBL/GenBank/DDBJ databases">
        <title>Mucibacter soli gen. nov., sp. nov., a new member of the family Chitinophagaceae producing mucin.</title>
        <authorList>
            <person name="Kim M.-K."/>
            <person name="Park S."/>
            <person name="Kim T.-S."/>
            <person name="Joung Y."/>
            <person name="Han J.-H."/>
            <person name="Kim S.B."/>
        </authorList>
    </citation>
    <scope>NUCLEOTIDE SEQUENCE [LARGE SCALE GENOMIC DNA]</scope>
    <source>
        <strain evidence="1 2">R1-15</strain>
    </source>
</reference>
<evidence type="ECO:0000313" key="1">
    <source>
        <dbReference type="EMBL" id="PZF71281.1"/>
    </source>
</evidence>
<proteinExistence type="predicted"/>
<name>A0A2W2A7P9_9BACT</name>
<dbReference type="AlphaFoldDB" id="A0A2W2A7P9"/>
<accession>A0A2W2A7P9</accession>
<sequence length="97" mass="11586">MHESITFELFIMIINLLSKTVDNNCSVNLIFDFQSLRSLIALEIKRRAACKEFILLVERRDKRWTPLEPVPIHLTEILSQIKTRLEDFFFPDKFLFK</sequence>
<dbReference type="Proteomes" id="UP000248745">
    <property type="component" value="Unassembled WGS sequence"/>
</dbReference>
<organism evidence="1 2">
    <name type="scientific">Taibaiella soli</name>
    <dbReference type="NCBI Taxonomy" id="1649169"/>
    <lineage>
        <taxon>Bacteria</taxon>
        <taxon>Pseudomonadati</taxon>
        <taxon>Bacteroidota</taxon>
        <taxon>Chitinophagia</taxon>
        <taxon>Chitinophagales</taxon>
        <taxon>Chitinophagaceae</taxon>
        <taxon>Taibaiella</taxon>
    </lineage>
</organism>
<protein>
    <submittedName>
        <fullName evidence="1">Uncharacterized protein</fullName>
    </submittedName>
</protein>